<feature type="transmembrane region" description="Helical" evidence="11">
    <location>
        <begin position="332"/>
        <end position="352"/>
    </location>
</feature>
<dbReference type="GO" id="GO:0003884">
    <property type="term" value="F:D-amino-acid oxidase activity"/>
    <property type="evidence" value="ECO:0007669"/>
    <property type="project" value="InterPro"/>
</dbReference>
<feature type="transmembrane region" description="Helical" evidence="11">
    <location>
        <begin position="128"/>
        <end position="150"/>
    </location>
</feature>
<proteinExistence type="inferred from homology"/>
<organism evidence="13 14">
    <name type="scientific">Aspergillus novoparasiticus</name>
    <dbReference type="NCBI Taxonomy" id="986946"/>
    <lineage>
        <taxon>Eukaryota</taxon>
        <taxon>Fungi</taxon>
        <taxon>Dikarya</taxon>
        <taxon>Ascomycota</taxon>
        <taxon>Pezizomycotina</taxon>
        <taxon>Eurotiomycetes</taxon>
        <taxon>Eurotiomycetidae</taxon>
        <taxon>Eurotiales</taxon>
        <taxon>Aspergillaceae</taxon>
        <taxon>Aspergillus</taxon>
        <taxon>Aspergillus subgen. Circumdati</taxon>
    </lineage>
</organism>
<name>A0A5N6F5P3_9EURO</name>
<dbReference type="Pfam" id="PF01266">
    <property type="entry name" value="DAO"/>
    <property type="match status" value="1"/>
</dbReference>
<evidence type="ECO:0000256" key="2">
    <source>
        <dbReference type="ARBA" id="ARBA00004141"/>
    </source>
</evidence>
<feature type="transmembrane region" description="Helical" evidence="11">
    <location>
        <begin position="104"/>
        <end position="121"/>
    </location>
</feature>
<dbReference type="InterPro" id="IPR000109">
    <property type="entry name" value="POT_fam"/>
</dbReference>
<dbReference type="InterPro" id="IPR006181">
    <property type="entry name" value="D-amino_acid_oxidase_CS"/>
</dbReference>
<feature type="transmembrane region" description="Helical" evidence="11">
    <location>
        <begin position="372"/>
        <end position="390"/>
    </location>
</feature>
<comment type="similarity">
    <text evidence="3">Belongs to the DAMOX/DASOX family.</text>
</comment>
<feature type="transmembrane region" description="Helical" evidence="11">
    <location>
        <begin position="402"/>
        <end position="420"/>
    </location>
</feature>
<dbReference type="AlphaFoldDB" id="A0A5N6F5P3"/>
<evidence type="ECO:0000256" key="8">
    <source>
        <dbReference type="ARBA" id="ARBA00023002"/>
    </source>
</evidence>
<accession>A0A5N6F5P3</accession>
<keyword evidence="8" id="KW-0560">Oxidoreductase</keyword>
<keyword evidence="10" id="KW-0813">Transport</keyword>
<evidence type="ECO:0000256" key="5">
    <source>
        <dbReference type="ARBA" id="ARBA00022692"/>
    </source>
</evidence>
<dbReference type="GO" id="GO:0005737">
    <property type="term" value="C:cytoplasm"/>
    <property type="evidence" value="ECO:0007669"/>
    <property type="project" value="TreeGrafter"/>
</dbReference>
<dbReference type="GO" id="GO:0071949">
    <property type="term" value="F:FAD binding"/>
    <property type="evidence" value="ECO:0007669"/>
    <property type="project" value="InterPro"/>
</dbReference>
<dbReference type="SUPFAM" id="SSF103473">
    <property type="entry name" value="MFS general substrate transporter"/>
    <property type="match status" value="1"/>
</dbReference>
<feature type="transmembrane region" description="Helical" evidence="11">
    <location>
        <begin position="156"/>
        <end position="177"/>
    </location>
</feature>
<dbReference type="InterPro" id="IPR036259">
    <property type="entry name" value="MFS_trans_sf"/>
</dbReference>
<comment type="subcellular location">
    <subcellularLocation>
        <location evidence="2 10">Membrane</location>
        <topology evidence="2 10">Multi-pass membrane protein</topology>
    </subcellularLocation>
</comment>
<gene>
    <name evidence="13" type="ORF">BDV33DRAFT_232677</name>
</gene>
<reference evidence="13 14" key="1">
    <citation type="submission" date="2019-04" db="EMBL/GenBank/DDBJ databases">
        <title>Fungal friends and foes A comparative genomics study of 23 Aspergillus species from section Flavi.</title>
        <authorList>
            <consortium name="DOE Joint Genome Institute"/>
            <person name="Kjaerbolling I."/>
            <person name="Vesth T.C."/>
            <person name="Frisvad J.C."/>
            <person name="Nybo J.L."/>
            <person name="Theobald S."/>
            <person name="Kildgaard S."/>
            <person name="Petersen T.I."/>
            <person name="Kuo A."/>
            <person name="Sato A."/>
            <person name="Lyhne E.K."/>
            <person name="Kogle M.E."/>
            <person name="Wiebenga A."/>
            <person name="Kun R.S."/>
            <person name="Lubbers R.J."/>
            <person name="Makela M.R."/>
            <person name="Barry K."/>
            <person name="Chovatia M."/>
            <person name="Clum A."/>
            <person name="Daum C."/>
            <person name="Haridas S."/>
            <person name="He G."/>
            <person name="LaButti K."/>
            <person name="Lipzen A."/>
            <person name="Mondo S."/>
            <person name="Pangilinan J."/>
            <person name="Riley R."/>
            <person name="Salamov A."/>
            <person name="Simmons B.A."/>
            <person name="Magnuson J.K."/>
            <person name="Henrissat B."/>
            <person name="Mortensen U.H."/>
            <person name="Larsen T.O."/>
            <person name="De vries R.P."/>
            <person name="Grigoriev I.V."/>
            <person name="Machida M."/>
            <person name="Baker S.E."/>
            <person name="Andersen M.R."/>
        </authorList>
    </citation>
    <scope>NUCLEOTIDE SEQUENCE [LARGE SCALE GENOMIC DNA]</scope>
    <source>
        <strain evidence="13 14">CBS 126849</strain>
    </source>
</reference>
<dbReference type="PROSITE" id="PS01023">
    <property type="entry name" value="PTR2_2"/>
    <property type="match status" value="1"/>
</dbReference>
<dbReference type="InterPro" id="IPR023209">
    <property type="entry name" value="DAO"/>
</dbReference>
<evidence type="ECO:0000256" key="6">
    <source>
        <dbReference type="ARBA" id="ARBA00022827"/>
    </source>
</evidence>
<evidence type="ECO:0000256" key="4">
    <source>
        <dbReference type="ARBA" id="ARBA00022630"/>
    </source>
</evidence>
<feature type="transmembrane region" description="Helical" evidence="11">
    <location>
        <begin position="440"/>
        <end position="461"/>
    </location>
</feature>
<dbReference type="GO" id="GO:0006857">
    <property type="term" value="P:oligopeptide transport"/>
    <property type="evidence" value="ECO:0007669"/>
    <property type="project" value="InterPro"/>
</dbReference>
<keyword evidence="9 11" id="KW-0472">Membrane</keyword>
<feature type="transmembrane region" description="Helical" evidence="11">
    <location>
        <begin position="239"/>
        <end position="259"/>
    </location>
</feature>
<feature type="transmembrane region" description="Helical" evidence="11">
    <location>
        <begin position="473"/>
        <end position="493"/>
    </location>
</feature>
<evidence type="ECO:0000313" key="14">
    <source>
        <dbReference type="Proteomes" id="UP000326799"/>
    </source>
</evidence>
<dbReference type="PANTHER" id="PTHR11530">
    <property type="entry name" value="D-AMINO ACID OXIDASE"/>
    <property type="match status" value="1"/>
</dbReference>
<dbReference type="SUPFAM" id="SSF51971">
    <property type="entry name" value="Nucleotide-binding domain"/>
    <property type="match status" value="1"/>
</dbReference>
<keyword evidence="4" id="KW-0285">Flavoprotein</keyword>
<dbReference type="PANTHER" id="PTHR11530:SF11">
    <property type="entry name" value="D-ASPARTATE OXIDASE"/>
    <property type="match status" value="1"/>
</dbReference>
<evidence type="ECO:0000256" key="7">
    <source>
        <dbReference type="ARBA" id="ARBA00022989"/>
    </source>
</evidence>
<feature type="transmembrane region" description="Helical" evidence="11">
    <location>
        <begin position="499"/>
        <end position="520"/>
    </location>
</feature>
<dbReference type="GO" id="GO:0016020">
    <property type="term" value="C:membrane"/>
    <property type="evidence" value="ECO:0007669"/>
    <property type="project" value="UniProtKB-SubCell"/>
</dbReference>
<feature type="transmembrane region" description="Helical" evidence="11">
    <location>
        <begin position="560"/>
        <end position="578"/>
    </location>
</feature>
<feature type="transmembrane region" description="Helical" evidence="11">
    <location>
        <begin position="215"/>
        <end position="233"/>
    </location>
</feature>
<dbReference type="Pfam" id="PF00854">
    <property type="entry name" value="PTR2"/>
    <property type="match status" value="1"/>
</dbReference>
<protein>
    <submittedName>
        <fullName evidence="13">PTR2-domain-containing protein</fullName>
    </submittedName>
</protein>
<dbReference type="GO" id="GO:0022857">
    <property type="term" value="F:transmembrane transporter activity"/>
    <property type="evidence" value="ECO:0007669"/>
    <property type="project" value="InterPro"/>
</dbReference>
<feature type="domain" description="FAD dependent oxidoreductase" evidence="12">
    <location>
        <begin position="564"/>
        <end position="893"/>
    </location>
</feature>
<keyword evidence="6" id="KW-0274">FAD</keyword>
<keyword evidence="7 11" id="KW-1133">Transmembrane helix</keyword>
<evidence type="ECO:0000256" key="11">
    <source>
        <dbReference type="SAM" id="Phobius"/>
    </source>
</evidence>
<evidence type="ECO:0000256" key="3">
    <source>
        <dbReference type="ARBA" id="ARBA00006730"/>
    </source>
</evidence>
<comment type="similarity">
    <text evidence="10">Belongs to the major facilitator superfamily. Proton-dependent oligopeptide transporter (POT/PTR) (TC 2.A.17) family.</text>
</comment>
<comment type="cofactor">
    <cofactor evidence="1">
        <name>FAD</name>
        <dbReference type="ChEBI" id="CHEBI:57692"/>
    </cofactor>
</comment>
<dbReference type="InterPro" id="IPR018456">
    <property type="entry name" value="PTR2_symporter_CS"/>
</dbReference>
<dbReference type="GO" id="GO:0019478">
    <property type="term" value="P:D-amino acid catabolic process"/>
    <property type="evidence" value="ECO:0007669"/>
    <property type="project" value="TreeGrafter"/>
</dbReference>
<keyword evidence="14" id="KW-1185">Reference proteome</keyword>
<evidence type="ECO:0000259" key="12">
    <source>
        <dbReference type="Pfam" id="PF01266"/>
    </source>
</evidence>
<dbReference type="Gene3D" id="3.40.50.720">
    <property type="entry name" value="NAD(P)-binding Rossmann-like Domain"/>
    <property type="match status" value="1"/>
</dbReference>
<dbReference type="PROSITE" id="PS01022">
    <property type="entry name" value="PTR2_1"/>
    <property type="match status" value="1"/>
</dbReference>
<evidence type="ECO:0000256" key="10">
    <source>
        <dbReference type="RuleBase" id="RU003755"/>
    </source>
</evidence>
<sequence>MPESTRTPDVPDRQIQSTVTHSDGLKPLQADQAYEPGLRRVPDRIPWVVGLIIVVELGERFTYFGLSGPLQNYIKNPYVPGADLPGALGKGQAIASALGNFFKFWAYASTVLGAIIADQYVGKFKAIVIASGIYIVGLTILVATATPAAINGGSAFGGLIASMVIIGLGTGGIKANVTPFCAEQYQKGRAFVKTLKSGERVVVDPELTVERMFMWFYWAVNIGALSPLITVNVEAKVSFWLAFLIPLIVIVLAAVVFLCSSNLYIKSKPQGSPIVETARTVYVAMSERGFENAKPSSLSQRGRLEKYSVASSANYTDQSVDGVKKGIRACKLFLLFPFYFICWVQIWNNLISQAGQMALHGTPNDLLQNLDPIALIIFIPLLDLVVYPTLRHFKIDFRPELKVTVGFFMASMSMVYASVLQHYIYISPAQSIHVWVQTPAYVLVAFSEAFVVVTGLEIAYTNAPESLRSLVSSLFWLTIGVAAAICIGLAPVSQDPYLVWMYGSLAIVGFVAGILFYVLFGRTSKQPVPVLDSVETTPGQREDEEARIESGKRMDPSKMAHNNIVVLGAGIIGLNVALELSKRGYGQHITVMAEHLPGDESIDYTSPWAGANFSGISGSDANALRWDQSGYSAMMSLIDAEAEEAKYLCKTESTEYWDQAPSQDKINSMIEYLRDLVIIPPSDLPKGVAFGIRFTTITLNAPAHCEHLKHLLSQPRYGGVKFVRRKVSSLQDAFLHGTQIVFNCVGNAALNLAGVADSKCYPTRGQIILVKAPSVKVNVMRHGKDYETYIIPRPRSDGTVVLGGYLQPGDRTSRARPVETESILSRTAGLLRNLGNEETEIIRVAVGLRPSRQGGARVELETTPEGTTVVHNYGAGGTGFQAGMGMAKDAVDLTSDILGHVQAQSKL</sequence>
<evidence type="ECO:0000256" key="1">
    <source>
        <dbReference type="ARBA" id="ARBA00001974"/>
    </source>
</evidence>
<dbReference type="SUPFAM" id="SSF54373">
    <property type="entry name" value="FAD-linked reductases, C-terminal domain"/>
    <property type="match status" value="1"/>
</dbReference>
<dbReference type="PROSITE" id="PS00677">
    <property type="entry name" value="DAO"/>
    <property type="match status" value="1"/>
</dbReference>
<evidence type="ECO:0000313" key="13">
    <source>
        <dbReference type="EMBL" id="KAB8224929.1"/>
    </source>
</evidence>
<evidence type="ECO:0000256" key="9">
    <source>
        <dbReference type="ARBA" id="ARBA00023136"/>
    </source>
</evidence>
<dbReference type="InterPro" id="IPR006076">
    <property type="entry name" value="FAD-dep_OxRdtase"/>
</dbReference>
<dbReference type="Gene3D" id="3.30.9.10">
    <property type="entry name" value="D-Amino Acid Oxidase, subunit A, domain 2"/>
    <property type="match status" value="1"/>
</dbReference>
<keyword evidence="5 10" id="KW-0812">Transmembrane</keyword>
<dbReference type="Gene3D" id="1.20.1250.20">
    <property type="entry name" value="MFS general substrate transporter like domains"/>
    <property type="match status" value="1"/>
</dbReference>
<dbReference type="Proteomes" id="UP000326799">
    <property type="component" value="Unassembled WGS sequence"/>
</dbReference>
<dbReference type="EMBL" id="ML733397">
    <property type="protein sequence ID" value="KAB8224929.1"/>
    <property type="molecule type" value="Genomic_DNA"/>
</dbReference>